<name>A0A3R7JKU6_CLOSI</name>
<comment type="caution">
    <text evidence="2">The sequence shown here is derived from an EMBL/GenBank/DDBJ whole genome shotgun (WGS) entry which is preliminary data.</text>
</comment>
<sequence>MKMKQEVDQPILRKLESSLATLLHLFKSAPCLPTSRRRGVRRNSTQIPLYRPQSGAASAKKPIPHKIGQEFETLAGSASSPDLIGRKSGPNSQS</sequence>
<evidence type="ECO:0000256" key="1">
    <source>
        <dbReference type="SAM" id="MobiDB-lite"/>
    </source>
</evidence>
<dbReference type="AlphaFoldDB" id="A0A3R7JKU6"/>
<dbReference type="OrthoDB" id="10420466at2759"/>
<evidence type="ECO:0000313" key="2">
    <source>
        <dbReference type="EMBL" id="KAG5441821.1"/>
    </source>
</evidence>
<dbReference type="EMBL" id="NIRI02000076">
    <property type="protein sequence ID" value="KAG5441821.1"/>
    <property type="molecule type" value="Genomic_DNA"/>
</dbReference>
<accession>A0A3R7JKU6</accession>
<protein>
    <submittedName>
        <fullName evidence="2">Uncharacterized protein</fullName>
    </submittedName>
</protein>
<keyword evidence="3" id="KW-1185">Reference proteome</keyword>
<dbReference type="InParanoid" id="A0A3R7JKU6"/>
<feature type="region of interest" description="Disordered" evidence="1">
    <location>
        <begin position="34"/>
        <end position="94"/>
    </location>
</feature>
<reference evidence="2 3" key="2">
    <citation type="journal article" date="2021" name="Genomics">
        <title>High-quality reference genome for Clonorchis sinensis.</title>
        <authorList>
            <person name="Young N.D."/>
            <person name="Stroehlein A.J."/>
            <person name="Kinkar L."/>
            <person name="Wang T."/>
            <person name="Sohn W.M."/>
            <person name="Chang B.C.H."/>
            <person name="Kaur P."/>
            <person name="Weisz D."/>
            <person name="Dudchenko O."/>
            <person name="Aiden E.L."/>
            <person name="Korhonen P.K."/>
            <person name="Gasser R.B."/>
        </authorList>
    </citation>
    <scope>NUCLEOTIDE SEQUENCE [LARGE SCALE GENOMIC DNA]</scope>
    <source>
        <strain evidence="2">Cs-k2</strain>
    </source>
</reference>
<evidence type="ECO:0000313" key="3">
    <source>
        <dbReference type="Proteomes" id="UP000286415"/>
    </source>
</evidence>
<proteinExistence type="predicted"/>
<gene>
    <name evidence="2" type="ORF">CSKR_100686</name>
</gene>
<organism evidence="2 3">
    <name type="scientific">Clonorchis sinensis</name>
    <name type="common">Chinese liver fluke</name>
    <dbReference type="NCBI Taxonomy" id="79923"/>
    <lineage>
        <taxon>Eukaryota</taxon>
        <taxon>Metazoa</taxon>
        <taxon>Spiralia</taxon>
        <taxon>Lophotrochozoa</taxon>
        <taxon>Platyhelminthes</taxon>
        <taxon>Trematoda</taxon>
        <taxon>Digenea</taxon>
        <taxon>Opisthorchiida</taxon>
        <taxon>Opisthorchiata</taxon>
        <taxon>Opisthorchiidae</taxon>
        <taxon>Clonorchis</taxon>
    </lineage>
</organism>
<dbReference type="Proteomes" id="UP000286415">
    <property type="component" value="Unassembled WGS sequence"/>
</dbReference>
<reference evidence="2 3" key="1">
    <citation type="journal article" date="2018" name="Biotechnol. Adv.">
        <title>Improved genomic resources and new bioinformatic workflow for the carcinogenic parasite Clonorchis sinensis: Biotechnological implications.</title>
        <authorList>
            <person name="Wang D."/>
            <person name="Korhonen P.K."/>
            <person name="Gasser R.B."/>
            <person name="Young N.D."/>
        </authorList>
    </citation>
    <scope>NUCLEOTIDE SEQUENCE [LARGE SCALE GENOMIC DNA]</scope>
    <source>
        <strain evidence="2">Cs-k2</strain>
    </source>
</reference>